<evidence type="ECO:0000256" key="1">
    <source>
        <dbReference type="SAM" id="MobiDB-lite"/>
    </source>
</evidence>
<dbReference type="InterPro" id="IPR036086">
    <property type="entry name" value="ParB/Sulfiredoxin_sf"/>
</dbReference>
<name>A0A927GJW2_9BACT</name>
<dbReference type="EMBL" id="JACXAD010000013">
    <property type="protein sequence ID" value="MBD2768835.1"/>
    <property type="molecule type" value="Genomic_DNA"/>
</dbReference>
<proteinExistence type="predicted"/>
<reference evidence="3" key="1">
    <citation type="submission" date="2020-09" db="EMBL/GenBank/DDBJ databases">
        <authorList>
            <person name="Kim M.K."/>
        </authorList>
    </citation>
    <scope>NUCLEOTIDE SEQUENCE</scope>
    <source>
        <strain evidence="3">BT664</strain>
    </source>
</reference>
<feature type="compositionally biased region" description="Low complexity" evidence="1">
    <location>
        <begin position="28"/>
        <end position="41"/>
    </location>
</feature>
<dbReference type="InterPro" id="IPR003115">
    <property type="entry name" value="ParB_N"/>
</dbReference>
<protein>
    <submittedName>
        <fullName evidence="3">ParB N-terminal domain-containing protein</fullName>
    </submittedName>
</protein>
<dbReference type="AlphaFoldDB" id="A0A927GJW2"/>
<dbReference type="Proteomes" id="UP000612233">
    <property type="component" value="Unassembled WGS sequence"/>
</dbReference>
<organism evidence="3 4">
    <name type="scientific">Hymenobacter montanus</name>
    <dbReference type="NCBI Taxonomy" id="2771359"/>
    <lineage>
        <taxon>Bacteria</taxon>
        <taxon>Pseudomonadati</taxon>
        <taxon>Bacteroidota</taxon>
        <taxon>Cytophagia</taxon>
        <taxon>Cytophagales</taxon>
        <taxon>Hymenobacteraceae</taxon>
        <taxon>Hymenobacter</taxon>
    </lineage>
</organism>
<dbReference type="SMART" id="SM00470">
    <property type="entry name" value="ParB"/>
    <property type="match status" value="1"/>
</dbReference>
<dbReference type="SUPFAM" id="SSF110849">
    <property type="entry name" value="ParB/Sulfiredoxin"/>
    <property type="match status" value="1"/>
</dbReference>
<keyword evidence="4" id="KW-1185">Reference proteome</keyword>
<feature type="domain" description="ParB-like N-terminal" evidence="2">
    <location>
        <begin position="44"/>
        <end position="131"/>
    </location>
</feature>
<evidence type="ECO:0000313" key="3">
    <source>
        <dbReference type="EMBL" id="MBD2768835.1"/>
    </source>
</evidence>
<accession>A0A927GJW2</accession>
<evidence type="ECO:0000259" key="2">
    <source>
        <dbReference type="SMART" id="SM00470"/>
    </source>
</evidence>
<gene>
    <name evidence="3" type="ORF">IC235_13145</name>
</gene>
<sequence length="131" mass="14429">MLPSPKLSSSTFQTLPSNGARMVEQPLSKGASTSSSSATKAVGEKMNPYDLQPTHGQTMSNRQFNKFKAEVKANGITEPIKYVENNGTNHVVDGHHRLKAAKVLELKSVPTEKVKLPYGSYKTEQDLIYQH</sequence>
<evidence type="ECO:0000313" key="4">
    <source>
        <dbReference type="Proteomes" id="UP000612233"/>
    </source>
</evidence>
<feature type="region of interest" description="Disordered" evidence="1">
    <location>
        <begin position="1"/>
        <end position="58"/>
    </location>
</feature>
<feature type="compositionally biased region" description="Polar residues" evidence="1">
    <location>
        <begin position="1"/>
        <end position="17"/>
    </location>
</feature>
<dbReference type="Pfam" id="PF02195">
    <property type="entry name" value="ParB_N"/>
    <property type="match status" value="1"/>
</dbReference>
<dbReference type="Gene3D" id="3.90.1530.10">
    <property type="entry name" value="Conserved hypothetical protein from pyrococcus furiosus pfu- 392566-001, ParB domain"/>
    <property type="match status" value="1"/>
</dbReference>
<comment type="caution">
    <text evidence="3">The sequence shown here is derived from an EMBL/GenBank/DDBJ whole genome shotgun (WGS) entry which is preliminary data.</text>
</comment>